<dbReference type="EMBL" id="CZKB01000027">
    <property type="protein sequence ID" value="CUR62101.1"/>
    <property type="molecule type" value="Genomic_DNA"/>
</dbReference>
<feature type="region of interest" description="Disordered" evidence="1">
    <location>
        <begin position="21"/>
        <end position="45"/>
    </location>
</feature>
<dbReference type="AlphaFoldDB" id="A0A2P2CJK0"/>
<protein>
    <submittedName>
        <fullName evidence="2">Uncharacterized protein</fullName>
    </submittedName>
</protein>
<proteinExistence type="predicted"/>
<evidence type="ECO:0000313" key="2">
    <source>
        <dbReference type="EMBL" id="CUR62101.1"/>
    </source>
</evidence>
<accession>A0A2P2CJK0</accession>
<name>A0A2P2CJK0_9ZZZZ</name>
<reference evidence="2" key="1">
    <citation type="submission" date="2015-08" db="EMBL/GenBank/DDBJ databases">
        <authorList>
            <person name="Babu N.S."/>
            <person name="Beckwith C.J."/>
            <person name="Beseler K.G."/>
            <person name="Brison A."/>
            <person name="Carone J.V."/>
            <person name="Caskin T.P."/>
            <person name="Diamond M."/>
            <person name="Durham M.E."/>
            <person name="Foxe J.M."/>
            <person name="Go M."/>
            <person name="Henderson B.A."/>
            <person name="Jones I.B."/>
            <person name="McGettigan J.A."/>
            <person name="Micheletti S.J."/>
            <person name="Nasrallah M.E."/>
            <person name="Ortiz D."/>
            <person name="Piller C.R."/>
            <person name="Privatt S.R."/>
            <person name="Schneider S.L."/>
            <person name="Sharp S."/>
            <person name="Smith T.C."/>
            <person name="Stanton J.D."/>
            <person name="Ullery H.E."/>
            <person name="Wilson R.J."/>
            <person name="Serrano M.G."/>
            <person name="Buck G."/>
            <person name="Lee V."/>
            <person name="Wang Y."/>
            <person name="Carvalho R."/>
            <person name="Voegtly L."/>
            <person name="Shi R."/>
            <person name="Duckworth R."/>
            <person name="Johnson A."/>
            <person name="Loviza R."/>
            <person name="Walstead R."/>
            <person name="Shah Z."/>
            <person name="Kiflezghi M."/>
            <person name="Wade K."/>
            <person name="Ball S.L."/>
            <person name="Bradley K.W."/>
            <person name="Asai D.J."/>
            <person name="Bowman C.A."/>
            <person name="Russell D.A."/>
            <person name="Pope W.H."/>
            <person name="Jacobs-Sera D."/>
            <person name="Hendrix R.W."/>
            <person name="Hatfull G.F."/>
        </authorList>
    </citation>
    <scope>NUCLEOTIDE SEQUENCE</scope>
</reference>
<organism evidence="2">
    <name type="scientific">metagenome</name>
    <dbReference type="NCBI Taxonomy" id="256318"/>
    <lineage>
        <taxon>unclassified sequences</taxon>
        <taxon>metagenomes</taxon>
    </lineage>
</organism>
<dbReference type="PROSITE" id="PS51257">
    <property type="entry name" value="PROKAR_LIPOPROTEIN"/>
    <property type="match status" value="1"/>
</dbReference>
<sequence length="212" mass="21708">MRIRAFALVIGLAAALAACTAPTSSTGPDDTDGPGAPSTPTPTVEAPAVDFSATLSPRSDELVIEWSLRNRSAEEVLVTNRVPDSFGRLSDRPDTAYVVAADDGGTEIAKRVFAVSSDAGGDGLPWIGVTPLPPGETLEETLRVPLPPEAYAPPTVDAGDVPASGPVVFCVGVLVGRDASWGFHDVDGVTTVNHGRAGTGQATFCSDPVEVG</sequence>
<evidence type="ECO:0000256" key="1">
    <source>
        <dbReference type="SAM" id="MobiDB-lite"/>
    </source>
</evidence>
<gene>
    <name evidence="2" type="ORF">NOCA170047</name>
</gene>